<evidence type="ECO:0000313" key="1">
    <source>
        <dbReference type="EMBL" id="BBZ33419.1"/>
    </source>
</evidence>
<sequence>MTSAAMGPPSLPLAVSSVAQSHRLVLCPQESPRAGVDGVWWPRSSDLKAELPDLVAVFSRWLGTVHRVVYDPAAWMSAPSRIIRHNSAVTVDPYQMVDRELVYLMGTHSRDAVLFAVPSSCTQVTARRVLRRAERSATPLGARELRQICAESAQVDGL</sequence>
<dbReference type="EMBL" id="AP022612">
    <property type="protein sequence ID" value="BBZ33419.1"/>
    <property type="molecule type" value="Genomic_DNA"/>
</dbReference>
<dbReference type="OrthoDB" id="3785441at2"/>
<dbReference type="AlphaFoldDB" id="A0A7I7XVV8"/>
<keyword evidence="2" id="KW-1185">Reference proteome</keyword>
<dbReference type="InterPro" id="IPR046036">
    <property type="entry name" value="DUF5994"/>
</dbReference>
<organism evidence="1 2">
    <name type="scientific">Mycolicibacterium confluentis</name>
    <dbReference type="NCBI Taxonomy" id="28047"/>
    <lineage>
        <taxon>Bacteria</taxon>
        <taxon>Bacillati</taxon>
        <taxon>Actinomycetota</taxon>
        <taxon>Actinomycetes</taxon>
        <taxon>Mycobacteriales</taxon>
        <taxon>Mycobacteriaceae</taxon>
        <taxon>Mycolicibacterium</taxon>
    </lineage>
</organism>
<dbReference type="Proteomes" id="UP000466931">
    <property type="component" value="Chromosome"/>
</dbReference>
<dbReference type="RefSeq" id="WP_085153362.1">
    <property type="nucleotide sequence ID" value="NZ_AP022612.1"/>
</dbReference>
<protein>
    <submittedName>
        <fullName evidence="1">Uncharacterized protein</fullName>
    </submittedName>
</protein>
<reference evidence="1" key="2">
    <citation type="submission" date="2020-02" db="EMBL/GenBank/DDBJ databases">
        <authorList>
            <person name="Matsumoto Y."/>
            <person name="Motooka D."/>
            <person name="Nakamura S."/>
        </authorList>
    </citation>
    <scope>NUCLEOTIDE SEQUENCE</scope>
    <source>
        <strain evidence="1">JCM 13671</strain>
    </source>
</reference>
<gene>
    <name evidence="1" type="ORF">MCNF_20240</name>
</gene>
<reference evidence="1" key="1">
    <citation type="journal article" date="2019" name="Emerg. Microbes Infect.">
        <title>Comprehensive subspecies identification of 175 nontuberculous mycobacteria species based on 7547 genomic profiles.</title>
        <authorList>
            <person name="Matsumoto Y."/>
            <person name="Kinjo T."/>
            <person name="Motooka D."/>
            <person name="Nabeya D."/>
            <person name="Jung N."/>
            <person name="Uechi K."/>
            <person name="Horii T."/>
            <person name="Iida T."/>
            <person name="Fujita J."/>
            <person name="Nakamura S."/>
        </authorList>
    </citation>
    <scope>NUCLEOTIDE SEQUENCE [LARGE SCALE GENOMIC DNA]</scope>
    <source>
        <strain evidence="1">JCM 13671</strain>
    </source>
</reference>
<name>A0A7I7XVV8_9MYCO</name>
<proteinExistence type="predicted"/>
<dbReference type="Pfam" id="PF19457">
    <property type="entry name" value="DUF5994"/>
    <property type="match status" value="1"/>
</dbReference>
<evidence type="ECO:0000313" key="2">
    <source>
        <dbReference type="Proteomes" id="UP000466931"/>
    </source>
</evidence>
<accession>A0A7I7XVV8</accession>